<proteinExistence type="predicted"/>
<evidence type="ECO:0000313" key="2">
    <source>
        <dbReference type="Proteomes" id="UP000515908"/>
    </source>
</evidence>
<dbReference type="AlphaFoldDB" id="A0A7G2CMZ9"/>
<name>A0A7G2CMZ9_9TRYP</name>
<dbReference type="VEuPathDB" id="TriTrypDB:ADEAN_000832800"/>
<protein>
    <submittedName>
        <fullName evidence="1">Uncharacterized protein</fullName>
    </submittedName>
</protein>
<gene>
    <name evidence="1" type="ORF">ADEAN_000832800</name>
</gene>
<accession>A0A7G2CMZ9</accession>
<organism evidence="1 2">
    <name type="scientific">Angomonas deanei</name>
    <dbReference type="NCBI Taxonomy" id="59799"/>
    <lineage>
        <taxon>Eukaryota</taxon>
        <taxon>Discoba</taxon>
        <taxon>Euglenozoa</taxon>
        <taxon>Kinetoplastea</taxon>
        <taxon>Metakinetoplastina</taxon>
        <taxon>Trypanosomatida</taxon>
        <taxon>Trypanosomatidae</taxon>
        <taxon>Strigomonadinae</taxon>
        <taxon>Angomonas</taxon>
    </lineage>
</organism>
<evidence type="ECO:0000313" key="1">
    <source>
        <dbReference type="EMBL" id="CAD2220805.1"/>
    </source>
</evidence>
<dbReference type="EMBL" id="LR877162">
    <property type="protein sequence ID" value="CAD2220805.1"/>
    <property type="molecule type" value="Genomic_DNA"/>
</dbReference>
<dbReference type="Proteomes" id="UP000515908">
    <property type="component" value="Chromosome 18"/>
</dbReference>
<sequence length="119" mass="13509">MNIPTGLPQQGITVPTNYCYNRAYGTDSAPTGISPSLQSQLLQLDADDVRHLERRLHSVEVTTEKQNKIRARRQAAQMAATEAAERRERQIETRAQRRARAAAQSEELKFVKEYHALHP</sequence>
<reference evidence="1 2" key="1">
    <citation type="submission" date="2020-08" db="EMBL/GenBank/DDBJ databases">
        <authorList>
            <person name="Newling K."/>
            <person name="Davey J."/>
            <person name="Forrester S."/>
        </authorList>
    </citation>
    <scope>NUCLEOTIDE SEQUENCE [LARGE SCALE GENOMIC DNA]</scope>
    <source>
        <strain evidence="2">Crithidia deanei Carvalho (ATCC PRA-265)</strain>
    </source>
</reference>
<keyword evidence="2" id="KW-1185">Reference proteome</keyword>